<keyword evidence="2" id="KW-0460">Magnesium</keyword>
<dbReference type="SUPFAM" id="SSF53218">
    <property type="entry name" value="Molybdenum cofactor biosynthesis proteins"/>
    <property type="match status" value="1"/>
</dbReference>
<dbReference type="PANTHER" id="PTHR10192">
    <property type="entry name" value="MOLYBDOPTERIN BIOSYNTHESIS PROTEIN"/>
    <property type="match status" value="1"/>
</dbReference>
<dbReference type="InterPro" id="IPR036135">
    <property type="entry name" value="MoeA_linker/N_sf"/>
</dbReference>
<protein>
    <recommendedName>
        <fullName evidence="2">Molybdopterin biosynthesis protein CNX1</fullName>
    </recommendedName>
    <alternativeName>
        <fullName evidence="2">Molybdenum cofactor biosynthesis enzyme CNX1</fullName>
    </alternativeName>
    <domain>
        <recommendedName>
            <fullName evidence="2">Molybdopterin molybdenumtransferase</fullName>
            <shortName evidence="2">MPT Mo-transferase</shortName>
            <ecNumber evidence="2">2.10.1.1</ecNumber>
        </recommendedName>
        <alternativeName>
            <fullName evidence="2">Domain E</fullName>
        </alternativeName>
    </domain>
    <domain>
        <recommendedName>
            <fullName evidence="2">Molybdopterin adenylyltransferase</fullName>
            <shortName evidence="2">MPT adenylyltransferase</shortName>
            <ecNumber evidence="2">2.7.7.75</ecNumber>
        </recommendedName>
        <alternativeName>
            <fullName evidence="2">Domain G</fullName>
        </alternativeName>
    </domain>
</protein>
<dbReference type="EC" id="2.7.7.75" evidence="2"/>
<comment type="catalytic activity">
    <reaction evidence="2">
        <text>molybdopterin + ATP + H(+) = adenylyl-molybdopterin + diphosphate</text>
        <dbReference type="Rhea" id="RHEA:31331"/>
        <dbReference type="ChEBI" id="CHEBI:15378"/>
        <dbReference type="ChEBI" id="CHEBI:30616"/>
        <dbReference type="ChEBI" id="CHEBI:33019"/>
        <dbReference type="ChEBI" id="CHEBI:58698"/>
        <dbReference type="ChEBI" id="CHEBI:62727"/>
    </reaction>
</comment>
<dbReference type="SMART" id="SM00852">
    <property type="entry name" value="MoCF_biosynth"/>
    <property type="match status" value="1"/>
</dbReference>
<evidence type="ECO:0000256" key="1">
    <source>
        <dbReference type="ARBA" id="ARBA00023150"/>
    </source>
</evidence>
<gene>
    <name evidence="4" type="ORF">DUNSADRAFT_3099</name>
</gene>
<keyword evidence="1 2" id="KW-0501">Molybdenum cofactor biosynthesis</keyword>
<evidence type="ECO:0000313" key="4">
    <source>
        <dbReference type="EMBL" id="KAF5838304.1"/>
    </source>
</evidence>
<dbReference type="Pfam" id="PF03454">
    <property type="entry name" value="MoeA_C"/>
    <property type="match status" value="1"/>
</dbReference>
<dbReference type="Proteomes" id="UP000815325">
    <property type="component" value="Unassembled WGS sequence"/>
</dbReference>
<dbReference type="NCBIfam" id="TIGR00177">
    <property type="entry name" value="molyb_syn"/>
    <property type="match status" value="1"/>
</dbReference>
<dbReference type="Gene3D" id="2.170.190.11">
    <property type="entry name" value="Molybdopterin biosynthesis moea protein, domain 3"/>
    <property type="match status" value="1"/>
</dbReference>
<dbReference type="EC" id="2.10.1.1" evidence="2"/>
<comment type="function">
    <text evidence="2">Catalyzes two steps in the biosynthesis of the molybdenum cofactor. In the first step, molybdopterin is adenylated. Subsequently, molybdate is inserted into adenylated molybdopterin and AMP is released.</text>
</comment>
<comment type="cofactor">
    <cofactor evidence="2">
        <name>Mg(2+)</name>
        <dbReference type="ChEBI" id="CHEBI:18420"/>
    </cofactor>
</comment>
<keyword evidence="2" id="KW-0479">Metal-binding</keyword>
<comment type="catalytic activity">
    <reaction evidence="2">
        <text>adenylyl-molybdopterin + molybdate = Mo-molybdopterin + AMP + H(+)</text>
        <dbReference type="Rhea" id="RHEA:35047"/>
        <dbReference type="ChEBI" id="CHEBI:15378"/>
        <dbReference type="ChEBI" id="CHEBI:36264"/>
        <dbReference type="ChEBI" id="CHEBI:62727"/>
        <dbReference type="ChEBI" id="CHEBI:71302"/>
        <dbReference type="ChEBI" id="CHEBI:456215"/>
    </reaction>
</comment>
<evidence type="ECO:0000313" key="5">
    <source>
        <dbReference type="Proteomes" id="UP000815325"/>
    </source>
</evidence>
<dbReference type="InterPro" id="IPR038987">
    <property type="entry name" value="MoeA-like"/>
</dbReference>
<dbReference type="PANTHER" id="PTHR10192:SF5">
    <property type="entry name" value="GEPHYRIN"/>
    <property type="match status" value="1"/>
</dbReference>
<dbReference type="Gene3D" id="3.90.105.10">
    <property type="entry name" value="Molybdopterin biosynthesis moea protein, domain 2"/>
    <property type="match status" value="1"/>
</dbReference>
<dbReference type="InterPro" id="IPR005111">
    <property type="entry name" value="MoeA_C_domain_IV"/>
</dbReference>
<dbReference type="InterPro" id="IPR036688">
    <property type="entry name" value="MoeA_C_domain_IV_sf"/>
</dbReference>
<sequence>MGSKFPMIPIPKAQAIVLEQTRALGSEAVPLQDALGRILYAPVTSPDSVPPFPASVKDGYAVVANDGAGDFEVAGEARAGVMDEVQVQAGTVAYITTGDEVVDPSVQELGPGTIRDANRSMLIAAAAQAGYQVTDLGIARDTQGDVAGCLDSAIAKGVDVLITTGGVSMGDRDWVKPLLQAKGTIHFGRVLMKPGKPLTFATLELPQGRQMLVFGLPGNPVSSFVCFHLVALPALRKMAGWASPGLRRVHVRLANDIKMDPERPEYHRATLQYSKCPTSVPGVDASAYGWWALSTGKQASSRLLSARSANTLLEIPQTSGVLPAGSTVPALLIEDLQGMPEPHAVDP</sequence>
<keyword evidence="2" id="KW-0808">Transferase</keyword>
<feature type="domain" description="MoaB/Mog" evidence="3">
    <location>
        <begin position="93"/>
        <end position="237"/>
    </location>
</feature>
<dbReference type="CDD" id="cd00887">
    <property type="entry name" value="MoeA"/>
    <property type="match status" value="1"/>
</dbReference>
<dbReference type="Gene3D" id="3.40.980.10">
    <property type="entry name" value="MoaB/Mog-like domain"/>
    <property type="match status" value="1"/>
</dbReference>
<dbReference type="PROSITE" id="PS01079">
    <property type="entry name" value="MOCF_BIOSYNTHESIS_2"/>
    <property type="match status" value="1"/>
</dbReference>
<accession>A0ABQ7GUK7</accession>
<dbReference type="Pfam" id="PF00994">
    <property type="entry name" value="MoCF_biosynth"/>
    <property type="match status" value="1"/>
</dbReference>
<dbReference type="SUPFAM" id="SSF63867">
    <property type="entry name" value="MoeA C-terminal domain-like"/>
    <property type="match status" value="1"/>
</dbReference>
<dbReference type="Gene3D" id="2.40.340.10">
    <property type="entry name" value="MoeA, C-terminal, domain IV"/>
    <property type="match status" value="1"/>
</dbReference>
<comment type="pathway">
    <text evidence="2">Cofactor biosynthesis; molybdopterin biosynthesis.</text>
</comment>
<dbReference type="SUPFAM" id="SSF63882">
    <property type="entry name" value="MoeA N-terminal region -like"/>
    <property type="match status" value="1"/>
</dbReference>
<dbReference type="InterPro" id="IPR008284">
    <property type="entry name" value="MoCF_biosynth_CS"/>
</dbReference>
<comment type="similarity">
    <text evidence="2">Belongs to the MoeA family.</text>
</comment>
<name>A0ABQ7GUK7_DUNSA</name>
<proteinExistence type="inferred from homology"/>
<reference evidence="4" key="1">
    <citation type="submission" date="2017-08" db="EMBL/GenBank/DDBJ databases">
        <authorList>
            <person name="Polle J.E."/>
            <person name="Barry K."/>
            <person name="Cushman J."/>
            <person name="Schmutz J."/>
            <person name="Tran D."/>
            <person name="Hathwaick L.T."/>
            <person name="Yim W.C."/>
            <person name="Jenkins J."/>
            <person name="Mckie-Krisberg Z.M."/>
            <person name="Prochnik S."/>
            <person name="Lindquist E."/>
            <person name="Dockter R.B."/>
            <person name="Adam C."/>
            <person name="Molina H."/>
            <person name="Bunkerborg J."/>
            <person name="Jin E."/>
            <person name="Buchheim M."/>
            <person name="Magnuson J."/>
        </authorList>
    </citation>
    <scope>NUCLEOTIDE SEQUENCE</scope>
    <source>
        <strain evidence="4">CCAP 19/18</strain>
    </source>
</reference>
<dbReference type="InterPro" id="IPR001453">
    <property type="entry name" value="MoaB/Mog_dom"/>
</dbReference>
<evidence type="ECO:0000259" key="3">
    <source>
        <dbReference type="SMART" id="SM00852"/>
    </source>
</evidence>
<evidence type="ECO:0000256" key="2">
    <source>
        <dbReference type="RuleBase" id="RU365090"/>
    </source>
</evidence>
<organism evidence="4 5">
    <name type="scientific">Dunaliella salina</name>
    <name type="common">Green alga</name>
    <name type="synonym">Protococcus salinus</name>
    <dbReference type="NCBI Taxonomy" id="3046"/>
    <lineage>
        <taxon>Eukaryota</taxon>
        <taxon>Viridiplantae</taxon>
        <taxon>Chlorophyta</taxon>
        <taxon>core chlorophytes</taxon>
        <taxon>Chlorophyceae</taxon>
        <taxon>CS clade</taxon>
        <taxon>Chlamydomonadales</taxon>
        <taxon>Dunaliellaceae</taxon>
        <taxon>Dunaliella</taxon>
    </lineage>
</organism>
<keyword evidence="2" id="KW-0500">Molybdenum</keyword>
<dbReference type="EMBL" id="MU069584">
    <property type="protein sequence ID" value="KAF5838304.1"/>
    <property type="molecule type" value="Genomic_DNA"/>
</dbReference>
<dbReference type="InterPro" id="IPR036425">
    <property type="entry name" value="MoaB/Mog-like_dom_sf"/>
</dbReference>
<keyword evidence="5" id="KW-1185">Reference proteome</keyword>
<comment type="caution">
    <text evidence="4">The sequence shown here is derived from an EMBL/GenBank/DDBJ whole genome shotgun (WGS) entry which is preliminary data.</text>
</comment>